<dbReference type="Pfam" id="PF07394">
    <property type="entry name" value="DUF1501"/>
    <property type="match status" value="1"/>
</dbReference>
<evidence type="ECO:0008006" key="2">
    <source>
        <dbReference type="Google" id="ProtNLM"/>
    </source>
</evidence>
<evidence type="ECO:0000313" key="1">
    <source>
        <dbReference type="EMBL" id="CAA9384728.1"/>
    </source>
</evidence>
<dbReference type="AlphaFoldDB" id="A0A6J4NFI7"/>
<dbReference type="InterPro" id="IPR006311">
    <property type="entry name" value="TAT_signal"/>
</dbReference>
<gene>
    <name evidence="1" type="ORF">AVDCRST_MAG64-867</name>
</gene>
<accession>A0A6J4NFI7</accession>
<dbReference type="InterPro" id="IPR010869">
    <property type="entry name" value="DUF1501"/>
</dbReference>
<dbReference type="PANTHER" id="PTHR43737">
    <property type="entry name" value="BLL7424 PROTEIN"/>
    <property type="match status" value="1"/>
</dbReference>
<name>A0A6J4NFI7_9BACT</name>
<dbReference type="Gene3D" id="3.40.720.10">
    <property type="entry name" value="Alkaline Phosphatase, subunit A"/>
    <property type="match status" value="1"/>
</dbReference>
<dbReference type="SUPFAM" id="SSF53649">
    <property type="entry name" value="Alkaline phosphatase-like"/>
    <property type="match status" value="1"/>
</dbReference>
<sequence length="488" mass="52568">MHHCGRFIPAPVTRREMLRRCAGGFGAVALAALMDDRAYGAASPASVAAATAAPAANPFAPRAAHHAPKARNVIFLFMEGGVSQVDSFDPKPLLDREHGQPFKMKMEPTQFNNNGTTLASPWKFKRHGQTGLPVSELFPHIATCADDLALVRSMTSDFSEHAAANYFLHTGLGQQGRPSMGSWASYGLGSECQDLPGFVVLNSGKMPVGGPDSFSSGFLPASYQASILRTGADPVANIKPLEAAAGLQRSKFDAMRELDRAGAARFARADALESAVANYEMAFRMQSAVPGALDLGAEPQSLRTAYGLDSPNSMTRLYAESCMKARRLVERGVRFVELTVPVYAGDPDAWDAHQNLVKNHESNAAGVDQPIAALLKDLKSRGLLDETLVVWAGEFGRTPFAQGADGRDHNPFGFTVWLAGAGIRAGAIHGATDEYGYKAVEDRCQVHDLHATMLHLLGVDHTKLTYRWGGRDMRLTDVHGELIRTILA</sequence>
<organism evidence="1">
    <name type="scientific">uncultured Phycisphaerae bacterium</name>
    <dbReference type="NCBI Taxonomy" id="904963"/>
    <lineage>
        <taxon>Bacteria</taxon>
        <taxon>Pseudomonadati</taxon>
        <taxon>Planctomycetota</taxon>
        <taxon>Phycisphaerae</taxon>
        <taxon>environmental samples</taxon>
    </lineage>
</organism>
<dbReference type="PANTHER" id="PTHR43737:SF1">
    <property type="entry name" value="DUF1501 DOMAIN-CONTAINING PROTEIN"/>
    <property type="match status" value="1"/>
</dbReference>
<proteinExistence type="predicted"/>
<dbReference type="InterPro" id="IPR017850">
    <property type="entry name" value="Alkaline_phosphatase_core_sf"/>
</dbReference>
<dbReference type="EMBL" id="CADCUQ010000209">
    <property type="protein sequence ID" value="CAA9384728.1"/>
    <property type="molecule type" value="Genomic_DNA"/>
</dbReference>
<protein>
    <recommendedName>
        <fullName evidence="2">Sulfatase</fullName>
    </recommendedName>
</protein>
<dbReference type="PROSITE" id="PS51318">
    <property type="entry name" value="TAT"/>
    <property type="match status" value="1"/>
</dbReference>
<reference evidence="1" key="1">
    <citation type="submission" date="2020-02" db="EMBL/GenBank/DDBJ databases">
        <authorList>
            <person name="Meier V. D."/>
        </authorList>
    </citation>
    <scope>NUCLEOTIDE SEQUENCE</scope>
    <source>
        <strain evidence="1">AVDCRST_MAG64</strain>
    </source>
</reference>